<dbReference type="GO" id="GO:0055085">
    <property type="term" value="P:transmembrane transport"/>
    <property type="evidence" value="ECO:0007669"/>
    <property type="project" value="InterPro"/>
</dbReference>
<dbReference type="InterPro" id="IPR035906">
    <property type="entry name" value="MetI-like_sf"/>
</dbReference>
<feature type="domain" description="ABC transmembrane type-1" evidence="8">
    <location>
        <begin position="84"/>
        <end position="298"/>
    </location>
</feature>
<comment type="subcellular location">
    <subcellularLocation>
        <location evidence="1 7">Cell membrane</location>
        <topology evidence="1 7">Multi-pass membrane protein</topology>
    </subcellularLocation>
</comment>
<name>A0A2D6YJC3_9DELT</name>
<feature type="transmembrane region" description="Helical" evidence="7">
    <location>
        <begin position="121"/>
        <end position="142"/>
    </location>
</feature>
<dbReference type="PANTHER" id="PTHR43005:SF1">
    <property type="entry name" value="SPERMIDINE_PUTRESCINE TRANSPORT SYSTEM PERMEASE PROTEIN"/>
    <property type="match status" value="1"/>
</dbReference>
<dbReference type="SUPFAM" id="SSF161098">
    <property type="entry name" value="MetI-like"/>
    <property type="match status" value="1"/>
</dbReference>
<evidence type="ECO:0000313" key="10">
    <source>
        <dbReference type="Proteomes" id="UP000226525"/>
    </source>
</evidence>
<dbReference type="GO" id="GO:0005886">
    <property type="term" value="C:plasma membrane"/>
    <property type="evidence" value="ECO:0007669"/>
    <property type="project" value="UniProtKB-SubCell"/>
</dbReference>
<dbReference type="PROSITE" id="PS50928">
    <property type="entry name" value="ABC_TM1"/>
    <property type="match status" value="1"/>
</dbReference>
<dbReference type="EMBL" id="NZEX01000088">
    <property type="protein sequence ID" value="MAH63307.1"/>
    <property type="molecule type" value="Genomic_DNA"/>
</dbReference>
<evidence type="ECO:0000313" key="9">
    <source>
        <dbReference type="EMBL" id="MAH63307.1"/>
    </source>
</evidence>
<dbReference type="PANTHER" id="PTHR43005">
    <property type="entry name" value="BLR7065 PROTEIN"/>
    <property type="match status" value="1"/>
</dbReference>
<keyword evidence="5 7" id="KW-1133">Transmembrane helix</keyword>
<dbReference type="AlphaFoldDB" id="A0A2D6YJC3"/>
<organism evidence="9 10">
    <name type="scientific">SAR324 cluster bacterium</name>
    <dbReference type="NCBI Taxonomy" id="2024889"/>
    <lineage>
        <taxon>Bacteria</taxon>
        <taxon>Deltaproteobacteria</taxon>
        <taxon>SAR324 cluster</taxon>
    </lineage>
</organism>
<comment type="similarity">
    <text evidence="7">Belongs to the binding-protein-dependent transport system permease family.</text>
</comment>
<evidence type="ECO:0000256" key="5">
    <source>
        <dbReference type="ARBA" id="ARBA00022989"/>
    </source>
</evidence>
<keyword evidence="6 7" id="KW-0472">Membrane</keyword>
<comment type="caution">
    <text evidence="9">The sequence shown here is derived from an EMBL/GenBank/DDBJ whole genome shotgun (WGS) entry which is preliminary data.</text>
</comment>
<evidence type="ECO:0000256" key="3">
    <source>
        <dbReference type="ARBA" id="ARBA00022475"/>
    </source>
</evidence>
<keyword evidence="3" id="KW-1003">Cell membrane</keyword>
<dbReference type="InterPro" id="IPR000515">
    <property type="entry name" value="MetI-like"/>
</dbReference>
<evidence type="ECO:0000259" key="8">
    <source>
        <dbReference type="PROSITE" id="PS50928"/>
    </source>
</evidence>
<dbReference type="Pfam" id="PF00528">
    <property type="entry name" value="BPD_transp_1"/>
    <property type="match status" value="1"/>
</dbReference>
<feature type="transmembrane region" description="Helical" evidence="7">
    <location>
        <begin position="225"/>
        <end position="251"/>
    </location>
</feature>
<keyword evidence="4 7" id="KW-0812">Transmembrane</keyword>
<keyword evidence="2 7" id="KW-0813">Transport</keyword>
<protein>
    <submittedName>
        <fullName evidence="9">ABC transporter permease</fullName>
    </submittedName>
</protein>
<evidence type="ECO:0000256" key="7">
    <source>
        <dbReference type="RuleBase" id="RU363032"/>
    </source>
</evidence>
<feature type="transmembrane region" description="Helical" evidence="7">
    <location>
        <begin position="282"/>
        <end position="302"/>
    </location>
</feature>
<reference evidence="10" key="1">
    <citation type="submission" date="2017-09" db="EMBL/GenBank/DDBJ databases">
        <title>The Reconstruction of 2,631 Draft Metagenome-Assembled Genomes from the Global Oceans.</title>
        <authorList>
            <person name="Tully B.J."/>
            <person name="Graham E.D."/>
            <person name="Heidelberg J.F."/>
        </authorList>
    </citation>
    <scope>NUCLEOTIDE SEQUENCE [LARGE SCALE GENOMIC DNA]</scope>
</reference>
<gene>
    <name evidence="9" type="ORF">CMN54_07665</name>
</gene>
<evidence type="ECO:0000256" key="4">
    <source>
        <dbReference type="ARBA" id="ARBA00022692"/>
    </source>
</evidence>
<dbReference type="Gene3D" id="1.10.3720.10">
    <property type="entry name" value="MetI-like"/>
    <property type="match status" value="1"/>
</dbReference>
<evidence type="ECO:0000256" key="1">
    <source>
        <dbReference type="ARBA" id="ARBA00004651"/>
    </source>
</evidence>
<feature type="transmembrane region" description="Helical" evidence="7">
    <location>
        <begin position="162"/>
        <end position="182"/>
    </location>
</feature>
<accession>A0A2D6YJC3</accession>
<dbReference type="CDD" id="cd06261">
    <property type="entry name" value="TM_PBP2"/>
    <property type="match status" value="1"/>
</dbReference>
<sequence length="308" mass="34114">MGAFGQNALSTMTKNPSSEIPQGRLALIFSAPALLILAVTVLVPLAYAIYLSFHRYNLKRAKRPFAGFRNYEKILTDDKFWDSLATSFIFAVSAVAVITVVAFFLALLLNQDFAGRGILRALLLIPWAIPDVVNALLWKWLLHPAFGVMNALFQMGGIIDQYVAWLTTMPSAMIWVIIAYSWKNIPLATLLILAGLQTIPKTLLEAAELEGANAWKRTQYITLPLLRPTLTVVLIFETIFALKVFDIIYVLTSGGPGKSTTVLGWSIYINTFKKLDFGTGSALAMILGLLTLFIAIVFYAFLDRGEKQ</sequence>
<feature type="transmembrane region" description="Helical" evidence="7">
    <location>
        <begin position="88"/>
        <end position="109"/>
    </location>
</feature>
<proteinExistence type="inferred from homology"/>
<dbReference type="Proteomes" id="UP000226525">
    <property type="component" value="Unassembled WGS sequence"/>
</dbReference>
<feature type="transmembrane region" description="Helical" evidence="7">
    <location>
        <begin position="25"/>
        <end position="50"/>
    </location>
</feature>
<evidence type="ECO:0000256" key="6">
    <source>
        <dbReference type="ARBA" id="ARBA00023136"/>
    </source>
</evidence>
<evidence type="ECO:0000256" key="2">
    <source>
        <dbReference type="ARBA" id="ARBA00022448"/>
    </source>
</evidence>